<dbReference type="EMBL" id="WNTK01000002">
    <property type="protein sequence ID" value="KAG9490172.1"/>
    <property type="molecule type" value="Genomic_DNA"/>
</dbReference>
<feature type="repeat" description="ANK" evidence="1">
    <location>
        <begin position="73"/>
        <end position="105"/>
    </location>
</feature>
<evidence type="ECO:0000313" key="4">
    <source>
        <dbReference type="EMBL" id="KAG9490172.1"/>
    </source>
</evidence>
<feature type="region of interest" description="Disordered" evidence="2">
    <location>
        <begin position="1"/>
        <end position="21"/>
    </location>
</feature>
<keyword evidence="1" id="KW-0040">ANK repeat</keyword>
<proteinExistence type="predicted"/>
<dbReference type="PROSITE" id="PS50297">
    <property type="entry name" value="ANK_REP_REGION"/>
    <property type="match status" value="3"/>
</dbReference>
<feature type="repeat" description="ANK" evidence="1">
    <location>
        <begin position="143"/>
        <end position="175"/>
    </location>
</feature>
<dbReference type="SUPFAM" id="SSF48403">
    <property type="entry name" value="Ankyrin repeat"/>
    <property type="match status" value="1"/>
</dbReference>
<dbReference type="PROSITE" id="PS50105">
    <property type="entry name" value="SAM_DOMAIN"/>
    <property type="match status" value="1"/>
</dbReference>
<dbReference type="Pfam" id="PF07647">
    <property type="entry name" value="SAM_2"/>
    <property type="match status" value="1"/>
</dbReference>
<sequence length="416" mass="45748">MAARTYHAVPGGGESSDSDEVWDIGDPLSEIPDTKLVTESSEVSLKNALTSGNVKLVEDLLDSGISVECYFRFGWTPLMYAASVGNLELVRLLLDRGANANFERDKFSVLMAACTGRASEENIVKCVELLLSRNADPNVCCRKNMTALMLAASEGHTQVVTLLVAHGADLNAQDQNGFTGLTWAARSGHKNTVLKMIELGADVRVTTKTGNTAADLARENNHLEVFSILTFSGNLNNGKSNLSKEEAMYRYLTVQPETPKNYSCSTSSDLEVFLHGLGLEHLAELLKENDFTLRQLLCLEESELEKAGVTDVEDYKKIVAAMKEIRVEETKLETLPSLSKLESSDELFAFLLKLNRQCNAITYAVIAVSNQIPSNPQKVVLEWDSSHNFCAVCEDVLTSVTDLNKEVCRLQELLNK</sequence>
<protein>
    <recommendedName>
        <fullName evidence="3">SAM domain-containing protein</fullName>
    </recommendedName>
</protein>
<dbReference type="InterPro" id="IPR001660">
    <property type="entry name" value="SAM"/>
</dbReference>
<comment type="caution">
    <text evidence="4">The sequence shown here is derived from an EMBL/GenBank/DDBJ whole genome shotgun (WGS) entry which is preliminary data.</text>
</comment>
<dbReference type="InterPro" id="IPR002110">
    <property type="entry name" value="Ankyrin_rpt"/>
</dbReference>
<gene>
    <name evidence="4" type="ORF">GDO78_005842</name>
</gene>
<evidence type="ECO:0000256" key="1">
    <source>
        <dbReference type="PROSITE-ProRule" id="PRU00023"/>
    </source>
</evidence>
<feature type="repeat" description="ANK" evidence="1">
    <location>
        <begin position="176"/>
        <end position="208"/>
    </location>
</feature>
<keyword evidence="5" id="KW-1185">Reference proteome</keyword>
<dbReference type="InterPro" id="IPR013761">
    <property type="entry name" value="SAM/pointed_sf"/>
</dbReference>
<reference evidence="4" key="1">
    <citation type="thesis" date="2020" institute="ProQuest LLC" country="789 East Eisenhower Parkway, Ann Arbor, MI, USA">
        <title>Comparative Genomics and Chromosome Evolution.</title>
        <authorList>
            <person name="Mudd A.B."/>
        </authorList>
    </citation>
    <scope>NUCLEOTIDE SEQUENCE</scope>
    <source>
        <strain evidence="4">HN-11 Male</strain>
        <tissue evidence="4">Kidney and liver</tissue>
    </source>
</reference>
<dbReference type="Gene3D" id="1.10.150.50">
    <property type="entry name" value="Transcription Factor, Ets-1"/>
    <property type="match status" value="1"/>
</dbReference>
<dbReference type="PROSITE" id="PS50088">
    <property type="entry name" value="ANK_REPEAT"/>
    <property type="match status" value="3"/>
</dbReference>
<evidence type="ECO:0000313" key="5">
    <source>
        <dbReference type="Proteomes" id="UP000770717"/>
    </source>
</evidence>
<dbReference type="Pfam" id="PF00023">
    <property type="entry name" value="Ank"/>
    <property type="match status" value="1"/>
</dbReference>
<dbReference type="OrthoDB" id="439236at2759"/>
<dbReference type="PANTHER" id="PTHR24157:SF3">
    <property type="entry name" value="ANKYRIN REPEAT, SAM AND BASIC LEUCINE ZIPPER DOMAIN-CONTAINING PROTEIN 1"/>
    <property type="match status" value="1"/>
</dbReference>
<dbReference type="SMART" id="SM00248">
    <property type="entry name" value="ANK"/>
    <property type="match status" value="6"/>
</dbReference>
<organism evidence="4 5">
    <name type="scientific">Eleutherodactylus coqui</name>
    <name type="common">Puerto Rican coqui</name>
    <dbReference type="NCBI Taxonomy" id="57060"/>
    <lineage>
        <taxon>Eukaryota</taxon>
        <taxon>Metazoa</taxon>
        <taxon>Chordata</taxon>
        <taxon>Craniata</taxon>
        <taxon>Vertebrata</taxon>
        <taxon>Euteleostomi</taxon>
        <taxon>Amphibia</taxon>
        <taxon>Batrachia</taxon>
        <taxon>Anura</taxon>
        <taxon>Neobatrachia</taxon>
        <taxon>Hyloidea</taxon>
        <taxon>Eleutherodactylidae</taxon>
        <taxon>Eleutherodactylinae</taxon>
        <taxon>Eleutherodactylus</taxon>
        <taxon>Eleutherodactylus</taxon>
    </lineage>
</organism>
<dbReference type="PANTHER" id="PTHR24157">
    <property type="entry name" value="ANKYRIN REPEAT, SAM AND BASIC LEUCINE ZIPPER DOMAIN-CONTAINING PROTEIN 1"/>
    <property type="match status" value="1"/>
</dbReference>
<evidence type="ECO:0000259" key="3">
    <source>
        <dbReference type="PROSITE" id="PS50105"/>
    </source>
</evidence>
<dbReference type="Proteomes" id="UP000770717">
    <property type="component" value="Unassembled WGS sequence"/>
</dbReference>
<dbReference type="AlphaFoldDB" id="A0A8J6FLT7"/>
<accession>A0A8J6FLT7</accession>
<name>A0A8J6FLT7_ELECQ</name>
<dbReference type="GO" id="GO:0071546">
    <property type="term" value="C:pi-body"/>
    <property type="evidence" value="ECO:0007669"/>
    <property type="project" value="TreeGrafter"/>
</dbReference>
<evidence type="ECO:0000256" key="2">
    <source>
        <dbReference type="SAM" id="MobiDB-lite"/>
    </source>
</evidence>
<dbReference type="InterPro" id="IPR036770">
    <property type="entry name" value="Ankyrin_rpt-contain_sf"/>
</dbReference>
<dbReference type="Pfam" id="PF12796">
    <property type="entry name" value="Ank_2"/>
    <property type="match status" value="1"/>
</dbReference>
<dbReference type="SUPFAM" id="SSF47769">
    <property type="entry name" value="SAM/Pointed domain"/>
    <property type="match status" value="1"/>
</dbReference>
<feature type="non-terminal residue" evidence="4">
    <location>
        <position position="416"/>
    </location>
</feature>
<dbReference type="Gene3D" id="1.25.40.20">
    <property type="entry name" value="Ankyrin repeat-containing domain"/>
    <property type="match status" value="1"/>
</dbReference>
<dbReference type="SMART" id="SM00454">
    <property type="entry name" value="SAM"/>
    <property type="match status" value="1"/>
</dbReference>
<feature type="domain" description="SAM" evidence="3">
    <location>
        <begin position="265"/>
        <end position="328"/>
    </location>
</feature>
<dbReference type="PRINTS" id="PR01415">
    <property type="entry name" value="ANKYRIN"/>
</dbReference>